<evidence type="ECO:0000256" key="7">
    <source>
        <dbReference type="ARBA" id="ARBA00023136"/>
    </source>
</evidence>
<evidence type="ECO:0000256" key="4">
    <source>
        <dbReference type="ARBA" id="ARBA00022679"/>
    </source>
</evidence>
<dbReference type="Pfam" id="PF13231">
    <property type="entry name" value="PMT_2"/>
    <property type="match status" value="1"/>
</dbReference>
<evidence type="ECO:0000256" key="2">
    <source>
        <dbReference type="ARBA" id="ARBA00022475"/>
    </source>
</evidence>
<keyword evidence="6 8" id="KW-1133">Transmembrane helix</keyword>
<keyword evidence="7 8" id="KW-0472">Membrane</keyword>
<keyword evidence="3" id="KW-0328">Glycosyltransferase</keyword>
<feature type="transmembrane region" description="Helical" evidence="8">
    <location>
        <begin position="254"/>
        <end position="276"/>
    </location>
</feature>
<feature type="transmembrane region" description="Helical" evidence="8">
    <location>
        <begin position="21"/>
        <end position="40"/>
    </location>
</feature>
<evidence type="ECO:0000313" key="10">
    <source>
        <dbReference type="EMBL" id="AMY67888.1"/>
    </source>
</evidence>
<comment type="subcellular location">
    <subcellularLocation>
        <location evidence="1">Cell membrane</location>
        <topology evidence="1">Multi-pass membrane protein</topology>
    </subcellularLocation>
</comment>
<keyword evidence="4" id="KW-0808">Transferase</keyword>
<dbReference type="GO" id="GO:0005886">
    <property type="term" value="C:plasma membrane"/>
    <property type="evidence" value="ECO:0007669"/>
    <property type="project" value="UniProtKB-SubCell"/>
</dbReference>
<dbReference type="PANTHER" id="PTHR33908">
    <property type="entry name" value="MANNOSYLTRANSFERASE YKCB-RELATED"/>
    <property type="match status" value="1"/>
</dbReference>
<evidence type="ECO:0000256" key="3">
    <source>
        <dbReference type="ARBA" id="ARBA00022676"/>
    </source>
</evidence>
<dbReference type="STRING" id="1335048.AKL17_0628"/>
<dbReference type="OrthoDB" id="9153955at2"/>
<feature type="transmembrane region" description="Helical" evidence="8">
    <location>
        <begin position="157"/>
        <end position="172"/>
    </location>
</feature>
<dbReference type="GO" id="GO:0016763">
    <property type="term" value="F:pentosyltransferase activity"/>
    <property type="evidence" value="ECO:0007669"/>
    <property type="project" value="TreeGrafter"/>
</dbReference>
<keyword evidence="11" id="KW-1185">Reference proteome</keyword>
<protein>
    <submittedName>
        <fullName evidence="10">Transmembrane protein</fullName>
    </submittedName>
</protein>
<evidence type="ECO:0000256" key="1">
    <source>
        <dbReference type="ARBA" id="ARBA00004651"/>
    </source>
</evidence>
<reference evidence="10 11" key="1">
    <citation type="submission" date="2015-09" db="EMBL/GenBank/DDBJ databases">
        <title>Complete genome sequence of Defluviimonas alba cai42t isolated from an oilfield in Xinjiang.</title>
        <authorList>
            <person name="Geng S."/>
            <person name="Pan X."/>
            <person name="Wu X."/>
        </authorList>
    </citation>
    <scope>NUCLEOTIDE SEQUENCE [LARGE SCALE GENOMIC DNA]</scope>
    <source>
        <strain evidence="11">cai42</strain>
    </source>
</reference>
<feature type="transmembrane region" description="Helical" evidence="8">
    <location>
        <begin position="132"/>
        <end position="150"/>
    </location>
</feature>
<feature type="transmembrane region" description="Helical" evidence="8">
    <location>
        <begin position="105"/>
        <end position="126"/>
    </location>
</feature>
<evidence type="ECO:0000259" key="9">
    <source>
        <dbReference type="Pfam" id="PF13231"/>
    </source>
</evidence>
<keyword evidence="2" id="KW-1003">Cell membrane</keyword>
<evidence type="ECO:0000313" key="11">
    <source>
        <dbReference type="Proteomes" id="UP000076128"/>
    </source>
</evidence>
<accession>A0A159Z1H8</accession>
<dbReference type="GO" id="GO:0009103">
    <property type="term" value="P:lipopolysaccharide biosynthetic process"/>
    <property type="evidence" value="ECO:0007669"/>
    <property type="project" value="UniProtKB-ARBA"/>
</dbReference>
<dbReference type="InterPro" id="IPR038731">
    <property type="entry name" value="RgtA/B/C-like"/>
</dbReference>
<dbReference type="AlphaFoldDB" id="A0A159Z1H8"/>
<evidence type="ECO:0000256" key="5">
    <source>
        <dbReference type="ARBA" id="ARBA00022692"/>
    </source>
</evidence>
<evidence type="ECO:0000256" key="8">
    <source>
        <dbReference type="SAM" id="Phobius"/>
    </source>
</evidence>
<dbReference type="InterPro" id="IPR050297">
    <property type="entry name" value="LipidA_mod_glycosyltrf_83"/>
</dbReference>
<keyword evidence="5 8" id="KW-0812">Transmembrane</keyword>
<gene>
    <name evidence="10" type="ORF">AKL17_0628</name>
</gene>
<organism evidence="10 11">
    <name type="scientific">Frigidibacter mobilis</name>
    <dbReference type="NCBI Taxonomy" id="1335048"/>
    <lineage>
        <taxon>Bacteria</taxon>
        <taxon>Pseudomonadati</taxon>
        <taxon>Pseudomonadota</taxon>
        <taxon>Alphaproteobacteria</taxon>
        <taxon>Rhodobacterales</taxon>
        <taxon>Paracoccaceae</taxon>
        <taxon>Frigidibacter</taxon>
    </lineage>
</organism>
<proteinExistence type="predicted"/>
<dbReference type="PANTHER" id="PTHR33908:SF3">
    <property type="entry name" value="UNDECAPRENYL PHOSPHATE-ALPHA-4-AMINO-4-DEOXY-L-ARABINOSE ARABINOSYL TRANSFERASE"/>
    <property type="match status" value="1"/>
</dbReference>
<evidence type="ECO:0000256" key="6">
    <source>
        <dbReference type="ARBA" id="ARBA00022989"/>
    </source>
</evidence>
<feature type="transmembrane region" description="Helical" evidence="8">
    <location>
        <begin position="203"/>
        <end position="223"/>
    </location>
</feature>
<dbReference type="EMBL" id="CP012661">
    <property type="protein sequence ID" value="AMY67888.1"/>
    <property type="molecule type" value="Genomic_DNA"/>
</dbReference>
<dbReference type="GO" id="GO:0010041">
    <property type="term" value="P:response to iron(III) ion"/>
    <property type="evidence" value="ECO:0007669"/>
    <property type="project" value="TreeGrafter"/>
</dbReference>
<feature type="transmembrane region" description="Helical" evidence="8">
    <location>
        <begin position="288"/>
        <end position="311"/>
    </location>
</feature>
<dbReference type="KEGG" id="daa:AKL17_0628"/>
<dbReference type="Proteomes" id="UP000076128">
    <property type="component" value="Chromosome"/>
</dbReference>
<sequence length="327" mass="35527">MIRQDSRPRDDGRVTRIFLGLLAGYFLLQLGLRVVLGGAFEPDEAELVLLAKGFHWAIGSQPPLYEWGQSLFFRLFGTNTFALVAHKNLWLFAAYVAMFAGLRRIVTPGAAAIGALSLIFLPNFAWEAQRSNSHTAAMATMVCATVWAFLRLDRGRMADWVVFGLVIGLGGLSKANYWLVPPALILAGLTLRDWRARLADPRLALALLLAAAICAPSYGQMLAQPQMTFSDTWEFAKGGALVPGPLWVTGLLRLGTQLAVALALPTIILGAVCVIRRRRPSTGPDEQLLLRAAAIAAVLAAVAVMLGNVGFVRGRWLMPVLLLATRR</sequence>
<name>A0A159Z1H8_9RHOB</name>
<feature type="domain" description="Glycosyltransferase RgtA/B/C/D-like" evidence="9">
    <location>
        <begin position="61"/>
        <end position="216"/>
    </location>
</feature>